<dbReference type="RefSeq" id="WP_139281040.1">
    <property type="nucleotide sequence ID" value="NZ_FRAA01000006.1"/>
</dbReference>
<protein>
    <submittedName>
        <fullName evidence="2">Uncharacterized protein</fullName>
    </submittedName>
</protein>
<reference evidence="3" key="1">
    <citation type="submission" date="2016-11" db="EMBL/GenBank/DDBJ databases">
        <authorList>
            <person name="Varghese N."/>
            <person name="Submissions S."/>
        </authorList>
    </citation>
    <scope>NUCLEOTIDE SEQUENCE [LARGE SCALE GENOMIC DNA]</scope>
    <source>
        <strain evidence="3">DSM 26134</strain>
    </source>
</reference>
<feature type="signal peptide" evidence="1">
    <location>
        <begin position="1"/>
        <end position="26"/>
    </location>
</feature>
<dbReference type="EMBL" id="FRAA01000006">
    <property type="protein sequence ID" value="SHK58434.1"/>
    <property type="molecule type" value="Genomic_DNA"/>
</dbReference>
<accession>A0A1M6TNC2</accession>
<keyword evidence="1" id="KW-0732">Signal</keyword>
<dbReference type="STRING" id="156994.SAMN04488028_106113"/>
<dbReference type="AlphaFoldDB" id="A0A1M6TNC2"/>
<keyword evidence="3" id="KW-1185">Reference proteome</keyword>
<evidence type="ECO:0000313" key="3">
    <source>
        <dbReference type="Proteomes" id="UP000184474"/>
    </source>
</evidence>
<name>A0A1M6TNC2_REIAG</name>
<feature type="chain" id="PRO_5009921140" evidence="1">
    <location>
        <begin position="27"/>
        <end position="141"/>
    </location>
</feature>
<evidence type="ECO:0000256" key="1">
    <source>
        <dbReference type="SAM" id="SignalP"/>
    </source>
</evidence>
<evidence type="ECO:0000313" key="2">
    <source>
        <dbReference type="EMBL" id="SHK58434.1"/>
    </source>
</evidence>
<organism evidence="2 3">
    <name type="scientific">Reichenbachiella agariperforans</name>
    <dbReference type="NCBI Taxonomy" id="156994"/>
    <lineage>
        <taxon>Bacteria</taxon>
        <taxon>Pseudomonadati</taxon>
        <taxon>Bacteroidota</taxon>
        <taxon>Cytophagia</taxon>
        <taxon>Cytophagales</taxon>
        <taxon>Reichenbachiellaceae</taxon>
        <taxon>Reichenbachiella</taxon>
    </lineage>
</organism>
<proteinExistence type="predicted"/>
<sequence>MMLSSSVIRFLFALVVTVLLSGGAWAQEVTEEELPTRKVDRKVKEDIRRNQPDKKEISYIYVKDGRKLLYGNRCAIEVTHNMGFEYVLEHRPGQSVKTGWRRFKNNLWVKTKLVFTKGPWWKATVNKRLKECARASGDFRG</sequence>
<gene>
    <name evidence="2" type="ORF">SAMN04488028_106113</name>
</gene>
<dbReference type="Proteomes" id="UP000184474">
    <property type="component" value="Unassembled WGS sequence"/>
</dbReference>